<keyword evidence="2" id="KW-1185">Reference proteome</keyword>
<dbReference type="PANTHER" id="PTHR33112:SF16">
    <property type="entry name" value="HETEROKARYON INCOMPATIBILITY DOMAIN-CONTAINING PROTEIN"/>
    <property type="match status" value="1"/>
</dbReference>
<dbReference type="EMBL" id="BLJY01000008">
    <property type="protein sequence ID" value="GFF18285.1"/>
    <property type="molecule type" value="Genomic_DNA"/>
</dbReference>
<dbReference type="PANTHER" id="PTHR33112">
    <property type="entry name" value="DOMAIN PROTEIN, PUTATIVE-RELATED"/>
    <property type="match status" value="1"/>
</dbReference>
<evidence type="ECO:0000313" key="1">
    <source>
        <dbReference type="EMBL" id="GFF18285.1"/>
    </source>
</evidence>
<organism evidence="1 2">
    <name type="scientific">Aspergillus terreus</name>
    <dbReference type="NCBI Taxonomy" id="33178"/>
    <lineage>
        <taxon>Eukaryota</taxon>
        <taxon>Fungi</taxon>
        <taxon>Dikarya</taxon>
        <taxon>Ascomycota</taxon>
        <taxon>Pezizomycotina</taxon>
        <taxon>Eurotiomycetes</taxon>
        <taxon>Eurotiomycetidae</taxon>
        <taxon>Eurotiales</taxon>
        <taxon>Aspergillaceae</taxon>
        <taxon>Aspergillus</taxon>
        <taxon>Aspergillus subgen. Circumdati</taxon>
    </lineage>
</organism>
<dbReference type="OrthoDB" id="5362512at2759"/>
<sequence>MSQSCDVCLDLKYSAQRAGKRLPHLGFTPGRGDVNVRYLRDIVASRECRVCVFILESLRYFELELAPDDFVLLCMQENNETTILDPLSYNTVQVYAPLGQPPAWQGIVTGHELSTHPDSQEAYDFIETCLARCEEHPACRPTSTYVPTRLVDVGAPGDTEVRVVETVASSQDRYVALSYCWGGLETIKTTTSNYEATKQDTPISDLPQTIRDAITVTRRLKVRYVWIDALCIIQDSASDWEIESSNMASIYHHAYLTIAAATAASVTEGFLQREHFAAEQKPPLIIEWETQTGQRTLLGARMVPAVTTHTLDLMDDDTPPLWFRGWTLQESNLSMRVLTYHQEELWWSCLGGSACECGMLDRVRDGGKIFSFRSFYSITDPQEAYKDWHEVVDEYTSRELTISSDRLPAISGIARVVQDITKSRYIAGVWLDNLLADLTWRAAMNDNIEDSHTVIPLVEYRAPTFSWASIEHTVVYSRTEKWISARSCTVRDADSKVAGQNLLGRTHSAHVTLQGLLLETTLEIGPSPMDLPDRKSYIVVHGSKRLRPRVDMALETFQFTNENGVVKRSVRRSPPDSPKKQAESGTPVFLFYIGYYRGSRLPQRENFQWVEHTYLLLGKSPSDSIKYERIGIVSESFLMEVGASEASECSEALEDFSEAVVTIV</sequence>
<protein>
    <submittedName>
        <fullName evidence="1">HET-domain-containing protein</fullName>
    </submittedName>
</protein>
<gene>
    <name evidence="1" type="ORF">ATEIFO6365_0008022900</name>
</gene>
<name>A0A5M3Z617_ASPTE</name>
<accession>A0A5M3Z617</accession>
<proteinExistence type="predicted"/>
<dbReference type="Pfam" id="PF06985">
    <property type="entry name" value="HET"/>
    <property type="match status" value="1"/>
</dbReference>
<dbReference type="InterPro" id="IPR010730">
    <property type="entry name" value="HET"/>
</dbReference>
<reference evidence="1 2" key="1">
    <citation type="submission" date="2020-01" db="EMBL/GenBank/DDBJ databases">
        <title>Aspergillus terreus IFO 6365 whole genome shotgun sequence.</title>
        <authorList>
            <person name="Kanamasa S."/>
            <person name="Takahashi H."/>
        </authorList>
    </citation>
    <scope>NUCLEOTIDE SEQUENCE [LARGE SCALE GENOMIC DNA]</scope>
    <source>
        <strain evidence="1 2">IFO 6365</strain>
    </source>
</reference>
<comment type="caution">
    <text evidence="1">The sequence shown here is derived from an EMBL/GenBank/DDBJ whole genome shotgun (WGS) entry which is preliminary data.</text>
</comment>
<dbReference type="Proteomes" id="UP000452235">
    <property type="component" value="Unassembled WGS sequence"/>
</dbReference>
<evidence type="ECO:0000313" key="2">
    <source>
        <dbReference type="Proteomes" id="UP000452235"/>
    </source>
</evidence>
<dbReference type="VEuPathDB" id="FungiDB:ATEG_06478"/>
<dbReference type="AlphaFoldDB" id="A0A5M3Z617"/>